<gene>
    <name evidence="2" type="ORF">CIPAW_03G065500</name>
</gene>
<name>A0A8T1QXM0_CARIL</name>
<protein>
    <submittedName>
        <fullName evidence="2">Uncharacterized protein</fullName>
    </submittedName>
</protein>
<evidence type="ECO:0000313" key="3">
    <source>
        <dbReference type="Proteomes" id="UP000811609"/>
    </source>
</evidence>
<evidence type="ECO:0000313" key="2">
    <source>
        <dbReference type="EMBL" id="KAG6659860.1"/>
    </source>
</evidence>
<keyword evidence="3" id="KW-1185">Reference proteome</keyword>
<dbReference type="AlphaFoldDB" id="A0A8T1QXM0"/>
<dbReference type="EMBL" id="CM031811">
    <property type="protein sequence ID" value="KAG6659860.1"/>
    <property type="molecule type" value="Genomic_DNA"/>
</dbReference>
<reference evidence="2" key="1">
    <citation type="submission" date="2020-12" db="EMBL/GenBank/DDBJ databases">
        <title>WGS assembly of Carya illinoinensis cv. Pawnee.</title>
        <authorList>
            <person name="Platts A."/>
            <person name="Shu S."/>
            <person name="Wright S."/>
            <person name="Barry K."/>
            <person name="Edger P."/>
            <person name="Pires J.C."/>
            <person name="Schmutz J."/>
        </authorList>
    </citation>
    <scope>NUCLEOTIDE SEQUENCE</scope>
    <source>
        <tissue evidence="2">Leaf</tissue>
    </source>
</reference>
<proteinExistence type="predicted"/>
<dbReference type="Proteomes" id="UP000811609">
    <property type="component" value="Chromosome 3"/>
</dbReference>
<feature type="region of interest" description="Disordered" evidence="1">
    <location>
        <begin position="37"/>
        <end position="87"/>
    </location>
</feature>
<comment type="caution">
    <text evidence="2">The sequence shown here is derived from an EMBL/GenBank/DDBJ whole genome shotgun (WGS) entry which is preliminary data.</text>
</comment>
<evidence type="ECO:0000256" key="1">
    <source>
        <dbReference type="SAM" id="MobiDB-lite"/>
    </source>
</evidence>
<sequence>MTILSIHFPFLPWGIGKLRSYLELEMEKESWVKRTCSKKETKKKREREREFYLTPATQQGMQKPRKVLKSKRETQKGKGGTAGNHRNARLWEEFNTINPKIYLHFHSSQTAHSYNFQ</sequence>
<organism evidence="2 3">
    <name type="scientific">Carya illinoinensis</name>
    <name type="common">Pecan</name>
    <dbReference type="NCBI Taxonomy" id="32201"/>
    <lineage>
        <taxon>Eukaryota</taxon>
        <taxon>Viridiplantae</taxon>
        <taxon>Streptophyta</taxon>
        <taxon>Embryophyta</taxon>
        <taxon>Tracheophyta</taxon>
        <taxon>Spermatophyta</taxon>
        <taxon>Magnoliopsida</taxon>
        <taxon>eudicotyledons</taxon>
        <taxon>Gunneridae</taxon>
        <taxon>Pentapetalae</taxon>
        <taxon>rosids</taxon>
        <taxon>fabids</taxon>
        <taxon>Fagales</taxon>
        <taxon>Juglandaceae</taxon>
        <taxon>Carya</taxon>
    </lineage>
</organism>
<accession>A0A8T1QXM0</accession>